<dbReference type="InterPro" id="IPR036249">
    <property type="entry name" value="Thioredoxin-like_sf"/>
</dbReference>
<dbReference type="GO" id="GO:0004601">
    <property type="term" value="F:peroxidase activity"/>
    <property type="evidence" value="ECO:0007669"/>
    <property type="project" value="UniProtKB-KW"/>
</dbReference>
<dbReference type="PROSITE" id="PS00460">
    <property type="entry name" value="GLUTATHIONE_PEROXID_1"/>
    <property type="match status" value="1"/>
</dbReference>
<keyword evidence="2 5" id="KW-0575">Peroxidase</keyword>
<dbReference type="PIRSF" id="PIRSF000303">
    <property type="entry name" value="Glutathion_perox"/>
    <property type="match status" value="1"/>
</dbReference>
<name>Q07NZ8_RHOP5</name>
<evidence type="ECO:0000256" key="1">
    <source>
        <dbReference type="ARBA" id="ARBA00006926"/>
    </source>
</evidence>
<dbReference type="AlphaFoldDB" id="Q07NZ8"/>
<dbReference type="KEGG" id="rpe:RPE_2397"/>
<dbReference type="eggNOG" id="COG0386">
    <property type="taxonomic scope" value="Bacteria"/>
</dbReference>
<gene>
    <name evidence="7" type="ordered locus">RPE_2397</name>
</gene>
<keyword evidence="6" id="KW-0732">Signal</keyword>
<reference evidence="7" key="1">
    <citation type="submission" date="2006-09" db="EMBL/GenBank/DDBJ databases">
        <title>Complete sequence of Rhodopseudomonas palustris BisA53.</title>
        <authorList>
            <consortium name="US DOE Joint Genome Institute"/>
            <person name="Copeland A."/>
            <person name="Lucas S."/>
            <person name="Lapidus A."/>
            <person name="Barry K."/>
            <person name="Detter J.C."/>
            <person name="Glavina del Rio T."/>
            <person name="Hammon N."/>
            <person name="Israni S."/>
            <person name="Dalin E."/>
            <person name="Tice H."/>
            <person name="Pitluck S."/>
            <person name="Chain P."/>
            <person name="Malfatti S."/>
            <person name="Shin M."/>
            <person name="Vergez L."/>
            <person name="Schmutz J."/>
            <person name="Larimer F."/>
            <person name="Land M."/>
            <person name="Hauser L."/>
            <person name="Pelletier D.A."/>
            <person name="Kyrpides N."/>
            <person name="Kim E."/>
            <person name="Harwood C.S."/>
            <person name="Oda Y."/>
            <person name="Richardson P."/>
        </authorList>
    </citation>
    <scope>NUCLEOTIDE SEQUENCE [LARGE SCALE GENOMIC DNA]</scope>
    <source>
        <strain evidence="7">BisA53</strain>
    </source>
</reference>
<dbReference type="GO" id="GO:0034599">
    <property type="term" value="P:cellular response to oxidative stress"/>
    <property type="evidence" value="ECO:0007669"/>
    <property type="project" value="TreeGrafter"/>
</dbReference>
<dbReference type="InterPro" id="IPR029759">
    <property type="entry name" value="GPX_AS"/>
</dbReference>
<dbReference type="PROSITE" id="PS51355">
    <property type="entry name" value="GLUTATHIONE_PEROXID_3"/>
    <property type="match status" value="1"/>
</dbReference>
<feature type="chain" id="PRO_5004165894" description="Glutathione peroxidase" evidence="6">
    <location>
        <begin position="27"/>
        <end position="191"/>
    </location>
</feature>
<evidence type="ECO:0000256" key="6">
    <source>
        <dbReference type="SAM" id="SignalP"/>
    </source>
</evidence>
<dbReference type="PROSITE" id="PS51318">
    <property type="entry name" value="TAT"/>
    <property type="match status" value="1"/>
</dbReference>
<feature type="active site" evidence="4">
    <location>
        <position position="67"/>
    </location>
</feature>
<feature type="signal peptide" evidence="6">
    <location>
        <begin position="1"/>
        <end position="26"/>
    </location>
</feature>
<dbReference type="InterPro" id="IPR006311">
    <property type="entry name" value="TAT_signal"/>
</dbReference>
<evidence type="ECO:0000256" key="4">
    <source>
        <dbReference type="PIRSR" id="PIRSR000303-1"/>
    </source>
</evidence>
<dbReference type="STRING" id="316055.RPE_2397"/>
<keyword evidence="3 5" id="KW-0560">Oxidoreductase</keyword>
<dbReference type="PANTHER" id="PTHR11592">
    <property type="entry name" value="GLUTATHIONE PEROXIDASE"/>
    <property type="match status" value="1"/>
</dbReference>
<proteinExistence type="inferred from homology"/>
<dbReference type="EMBL" id="CP000463">
    <property type="protein sequence ID" value="ABJ06336.1"/>
    <property type="molecule type" value="Genomic_DNA"/>
</dbReference>
<dbReference type="InterPro" id="IPR000889">
    <property type="entry name" value="Glutathione_peroxidase"/>
</dbReference>
<dbReference type="OrthoDB" id="9785502at2"/>
<dbReference type="CDD" id="cd00340">
    <property type="entry name" value="GSH_Peroxidase"/>
    <property type="match status" value="1"/>
</dbReference>
<dbReference type="SUPFAM" id="SSF52833">
    <property type="entry name" value="Thioredoxin-like"/>
    <property type="match status" value="1"/>
</dbReference>
<evidence type="ECO:0000256" key="5">
    <source>
        <dbReference type="RuleBase" id="RU000499"/>
    </source>
</evidence>
<evidence type="ECO:0000256" key="2">
    <source>
        <dbReference type="ARBA" id="ARBA00022559"/>
    </source>
</evidence>
<comment type="similarity">
    <text evidence="1 5">Belongs to the glutathione peroxidase family.</text>
</comment>
<evidence type="ECO:0000256" key="3">
    <source>
        <dbReference type="ARBA" id="ARBA00023002"/>
    </source>
</evidence>
<accession>Q07NZ8</accession>
<dbReference type="Pfam" id="PF00255">
    <property type="entry name" value="GSHPx"/>
    <property type="match status" value="1"/>
</dbReference>
<dbReference type="HOGENOM" id="CLU_029507_1_0_5"/>
<evidence type="ECO:0000313" key="7">
    <source>
        <dbReference type="EMBL" id="ABJ06336.1"/>
    </source>
</evidence>
<protein>
    <recommendedName>
        <fullName evidence="5">Glutathione peroxidase</fullName>
    </recommendedName>
</protein>
<dbReference type="PANTHER" id="PTHR11592:SF78">
    <property type="entry name" value="GLUTATHIONE PEROXIDASE"/>
    <property type="match status" value="1"/>
</dbReference>
<dbReference type="Gene3D" id="3.40.30.10">
    <property type="entry name" value="Glutaredoxin"/>
    <property type="match status" value="1"/>
</dbReference>
<sequence>MIDRRNFVAATLGAIASPAAIGLALAQPAASQMTAYGFSFPALSGDAIRLADFAGRPILVVNTASQCGYTPQYAGLQALWAEFKDRGLMIIAVPSNDFGGQEPGGVSEITETAQHQYGVGFPIAAKSVVKGPAAHPFYKWAAAARPNDTPRWNFHKYLVGRDGYLADSFATTIEPTDTRIKTALARQLSSA</sequence>
<organism evidence="7">
    <name type="scientific">Rhodopseudomonas palustris (strain BisA53)</name>
    <dbReference type="NCBI Taxonomy" id="316055"/>
    <lineage>
        <taxon>Bacteria</taxon>
        <taxon>Pseudomonadati</taxon>
        <taxon>Pseudomonadota</taxon>
        <taxon>Alphaproteobacteria</taxon>
        <taxon>Hyphomicrobiales</taxon>
        <taxon>Nitrobacteraceae</taxon>
        <taxon>Rhodopseudomonas</taxon>
    </lineage>
</organism>
<dbReference type="PRINTS" id="PR01011">
    <property type="entry name" value="GLUTPROXDASE"/>
</dbReference>